<dbReference type="InterPro" id="IPR051932">
    <property type="entry name" value="Bact_StressResp_Reg"/>
</dbReference>
<sequence>MTEPLLNINGTDALNSIGENIIIADENFNIIWLNSRARKLFESIAPLYNLKNAEEVIGKSMDFFHDHPSHQRQIMAGLQDGHRARIYIKNTFVADIVISPIRSSQNENQDIEGYMVMLMDVTTQAEEEKKMKKRIRELSAPILNIWDKTIAITLVGELDMDRGETIIPAVLEECSSKGIEYVMLSFRGVKQFDESVRQTVVKLHDCLKLLGVQCIVVGIKPELAVSIGELKHISTFRDAHEGLKYIMKLQENLHK</sequence>
<organism evidence="2 3">
    <name type="scientific">Mesobacillus campisalis</name>
    <dbReference type="NCBI Taxonomy" id="1408103"/>
    <lineage>
        <taxon>Bacteria</taxon>
        <taxon>Bacillati</taxon>
        <taxon>Bacillota</taxon>
        <taxon>Bacilli</taxon>
        <taxon>Bacillales</taxon>
        <taxon>Bacillaceae</taxon>
        <taxon>Mesobacillus</taxon>
    </lineage>
</organism>
<dbReference type="OrthoDB" id="2835068at2"/>
<dbReference type="EMBL" id="LAYY01000004">
    <property type="protein sequence ID" value="KKK39109.1"/>
    <property type="molecule type" value="Genomic_DNA"/>
</dbReference>
<dbReference type="SUPFAM" id="SSF52091">
    <property type="entry name" value="SpoIIaa-like"/>
    <property type="match status" value="1"/>
</dbReference>
<dbReference type="SUPFAM" id="SSF55785">
    <property type="entry name" value="PYP-like sensor domain (PAS domain)"/>
    <property type="match status" value="1"/>
</dbReference>
<gene>
    <name evidence="2" type="ORF">WQ57_04830</name>
</gene>
<evidence type="ECO:0000259" key="1">
    <source>
        <dbReference type="PROSITE" id="PS50801"/>
    </source>
</evidence>
<evidence type="ECO:0000313" key="3">
    <source>
        <dbReference type="Proteomes" id="UP000034166"/>
    </source>
</evidence>
<dbReference type="AlphaFoldDB" id="A0A0M2SX19"/>
<dbReference type="PANTHER" id="PTHR33745:SF8">
    <property type="entry name" value="BLUE-LIGHT PHOTORECEPTOR"/>
    <property type="match status" value="1"/>
</dbReference>
<name>A0A0M2SX19_9BACI</name>
<dbReference type="RefSeq" id="WP_046522600.1">
    <property type="nucleotide sequence ID" value="NZ_LAYY01000004.1"/>
</dbReference>
<dbReference type="InterPro" id="IPR036513">
    <property type="entry name" value="STAS_dom_sf"/>
</dbReference>
<dbReference type="Pfam" id="PF01740">
    <property type="entry name" value="STAS"/>
    <property type="match status" value="1"/>
</dbReference>
<dbReference type="Proteomes" id="UP000034166">
    <property type="component" value="Unassembled WGS sequence"/>
</dbReference>
<dbReference type="InterPro" id="IPR002645">
    <property type="entry name" value="STAS_dom"/>
</dbReference>
<dbReference type="Gene3D" id="3.30.750.24">
    <property type="entry name" value="STAS domain"/>
    <property type="match status" value="1"/>
</dbReference>
<protein>
    <submittedName>
        <fullName evidence="2">RsbR, positive regulator of sigma-B</fullName>
    </submittedName>
</protein>
<keyword evidence="3" id="KW-1185">Reference proteome</keyword>
<dbReference type="CDD" id="cd07041">
    <property type="entry name" value="STAS_RsbR_RsbS_like"/>
    <property type="match status" value="1"/>
</dbReference>
<dbReference type="Gene3D" id="3.30.450.20">
    <property type="entry name" value="PAS domain"/>
    <property type="match status" value="1"/>
</dbReference>
<dbReference type="PATRIC" id="fig|1408103.3.peg.1086"/>
<dbReference type="CDD" id="cd00130">
    <property type="entry name" value="PAS"/>
    <property type="match status" value="1"/>
</dbReference>
<accession>A0A0M2SX19</accession>
<evidence type="ECO:0000313" key="2">
    <source>
        <dbReference type="EMBL" id="KKK39109.1"/>
    </source>
</evidence>
<reference evidence="2 3" key="1">
    <citation type="submission" date="2015-04" db="EMBL/GenBank/DDBJ databases">
        <title>Taxonomic description and genome sequence of Bacillus campisalis sp. nov., a novel member of the genus Bacillus isolated from solar saltern.</title>
        <authorList>
            <person name="Mathan Kumar R."/>
            <person name="Kaur G."/>
            <person name="Kumar A."/>
            <person name="Singh N.K."/>
            <person name="Kaur N."/>
            <person name="Kumar N."/>
            <person name="Mayilraj S."/>
        </authorList>
    </citation>
    <scope>NUCLEOTIDE SEQUENCE [LARGE SCALE GENOMIC DNA]</scope>
    <source>
        <strain evidence="2 3">SA2-6</strain>
    </source>
</reference>
<feature type="domain" description="STAS" evidence="1">
    <location>
        <begin position="139"/>
        <end position="223"/>
    </location>
</feature>
<dbReference type="InterPro" id="IPR035965">
    <property type="entry name" value="PAS-like_dom_sf"/>
</dbReference>
<dbReference type="PANTHER" id="PTHR33745">
    <property type="entry name" value="RSBT ANTAGONIST PROTEIN RSBS-RELATED"/>
    <property type="match status" value="1"/>
</dbReference>
<dbReference type="PROSITE" id="PS50801">
    <property type="entry name" value="STAS"/>
    <property type="match status" value="1"/>
</dbReference>
<comment type="caution">
    <text evidence="2">The sequence shown here is derived from an EMBL/GenBank/DDBJ whole genome shotgun (WGS) entry which is preliminary data.</text>
</comment>
<dbReference type="InterPro" id="IPR000014">
    <property type="entry name" value="PAS"/>
</dbReference>
<proteinExistence type="predicted"/>